<proteinExistence type="inferred from homology"/>
<feature type="binding site" evidence="5">
    <location>
        <position position="314"/>
    </location>
    <ligand>
        <name>S-adenosyl-L-methionine</name>
        <dbReference type="ChEBI" id="CHEBI:59789"/>
    </ligand>
</feature>
<keyword evidence="8" id="KW-1185">Reference proteome</keyword>
<keyword evidence="3 5" id="KW-0949">S-adenosyl-L-methionine</keyword>
<keyword evidence="1 5" id="KW-0489">Methyltransferase</keyword>
<dbReference type="Pfam" id="PF22458">
    <property type="entry name" value="RsmF-B_ferredox"/>
    <property type="match status" value="1"/>
</dbReference>
<dbReference type="GO" id="GO:0032259">
    <property type="term" value="P:methylation"/>
    <property type="evidence" value="ECO:0007669"/>
    <property type="project" value="UniProtKB-KW"/>
</dbReference>
<gene>
    <name evidence="7" type="ORF">KHX94_04370</name>
</gene>
<dbReference type="CDD" id="cd02440">
    <property type="entry name" value="AdoMet_MTases"/>
    <property type="match status" value="1"/>
</dbReference>
<dbReference type="PRINTS" id="PR02008">
    <property type="entry name" value="RCMTFAMILY"/>
</dbReference>
<evidence type="ECO:0000256" key="3">
    <source>
        <dbReference type="ARBA" id="ARBA00022691"/>
    </source>
</evidence>
<evidence type="ECO:0000313" key="7">
    <source>
        <dbReference type="EMBL" id="QVK23894.1"/>
    </source>
</evidence>
<dbReference type="InterPro" id="IPR049560">
    <property type="entry name" value="MeTrfase_RsmB-F_NOP2_cat"/>
</dbReference>
<evidence type="ECO:0000256" key="4">
    <source>
        <dbReference type="ARBA" id="ARBA00022884"/>
    </source>
</evidence>
<feature type="binding site" evidence="5">
    <location>
        <position position="270"/>
    </location>
    <ligand>
        <name>S-adenosyl-L-methionine</name>
        <dbReference type="ChEBI" id="CHEBI:59789"/>
    </ligand>
</feature>
<dbReference type="PANTHER" id="PTHR22807:SF61">
    <property type="entry name" value="NOL1_NOP2_SUN FAMILY PROTEIN _ ANTITERMINATION NUSB DOMAIN-CONTAINING PROTEIN"/>
    <property type="match status" value="1"/>
</dbReference>
<feature type="domain" description="SAM-dependent MTase RsmB/NOP-type" evidence="6">
    <location>
        <begin position="157"/>
        <end position="425"/>
    </location>
</feature>
<dbReference type="Pfam" id="PF01189">
    <property type="entry name" value="Methyltr_RsmB-F"/>
    <property type="match status" value="1"/>
</dbReference>
<keyword evidence="4 5" id="KW-0694">RNA-binding</keyword>
<feature type="active site" description="Nucleophile" evidence="5">
    <location>
        <position position="367"/>
    </location>
</feature>
<dbReference type="Proteomes" id="UP000676428">
    <property type="component" value="Chromosome"/>
</dbReference>
<evidence type="ECO:0000256" key="2">
    <source>
        <dbReference type="ARBA" id="ARBA00022679"/>
    </source>
</evidence>
<dbReference type="RefSeq" id="WP_213682510.1">
    <property type="nucleotide sequence ID" value="NZ_CP074572.1"/>
</dbReference>
<sequence length="428" mass="48301">MTPAEKYADSYAQTIRLLFTEILQSKQSADRVVAGYFRLNKKHGGRDRRIIRETLFALFRWYGWLIRIPAANEEQRWFRQLATCGLLEQHPWHATLTAWQLRAGLLPHEGSAWQQLTEAAELLQLWFSGSDFPVQALVPEWFWAQLPGLSDNQLMQLLQSLSRRPPLWLRVQRLPTASAIQSLQAAGFSVEASTFFDDALSLGHQSINLNEQSLYKDGQLEVQDLASQVIGHICAPQAGEHWWDACCGAGGKSLQLASQMQNRGHIVASDIRQSALQELQKRASRAQFDIISPALWPSDKLPVAAAMFDGVLVDAPCSCTGTWRRNPDMRWLDEVTAVTDKPQLQLDILQRASAAVKPGGILVYATCSLALAENRAVVDRFLNDNADFQLQLLQHPFTGEKTEYLTVWPFEADSDGMFVVRMCRQQRQ</sequence>
<protein>
    <submittedName>
        <fullName evidence="7">RsmB/NOP family class I SAM-dependent RNA methyltransferase</fullName>
    </submittedName>
</protein>
<dbReference type="InterPro" id="IPR054728">
    <property type="entry name" value="RsmB-like_ferredoxin"/>
</dbReference>
<evidence type="ECO:0000256" key="5">
    <source>
        <dbReference type="PROSITE-ProRule" id="PRU01023"/>
    </source>
</evidence>
<evidence type="ECO:0000259" key="6">
    <source>
        <dbReference type="PROSITE" id="PS51686"/>
    </source>
</evidence>
<dbReference type="SUPFAM" id="SSF53335">
    <property type="entry name" value="S-adenosyl-L-methionine-dependent methyltransferases"/>
    <property type="match status" value="1"/>
</dbReference>
<dbReference type="PANTHER" id="PTHR22807">
    <property type="entry name" value="NOP2 YEAST -RELATED NOL1/NOP2/FMU SUN DOMAIN-CONTAINING"/>
    <property type="match status" value="1"/>
</dbReference>
<dbReference type="InterPro" id="IPR029063">
    <property type="entry name" value="SAM-dependent_MTases_sf"/>
</dbReference>
<dbReference type="EMBL" id="CP074572">
    <property type="protein sequence ID" value="QVK23894.1"/>
    <property type="molecule type" value="Genomic_DNA"/>
</dbReference>
<accession>A0ABX8DGM5</accession>
<evidence type="ECO:0000256" key="1">
    <source>
        <dbReference type="ARBA" id="ARBA00022603"/>
    </source>
</evidence>
<organism evidence="7 8">
    <name type="scientific">Shewanella dokdonensis</name>
    <dbReference type="NCBI Taxonomy" id="712036"/>
    <lineage>
        <taxon>Bacteria</taxon>
        <taxon>Pseudomonadati</taxon>
        <taxon>Pseudomonadota</taxon>
        <taxon>Gammaproteobacteria</taxon>
        <taxon>Alteromonadales</taxon>
        <taxon>Shewanellaceae</taxon>
        <taxon>Shewanella</taxon>
    </lineage>
</organism>
<dbReference type="PROSITE" id="PS51686">
    <property type="entry name" value="SAM_MT_RSMB_NOP"/>
    <property type="match status" value="1"/>
</dbReference>
<keyword evidence="2 5" id="KW-0808">Transferase</keyword>
<comment type="caution">
    <text evidence="5">Lacks conserved residue(s) required for the propagation of feature annotation.</text>
</comment>
<evidence type="ECO:0000313" key="8">
    <source>
        <dbReference type="Proteomes" id="UP000676428"/>
    </source>
</evidence>
<dbReference type="InterPro" id="IPR001678">
    <property type="entry name" value="MeTrfase_RsmB-F_NOP2_dom"/>
</dbReference>
<dbReference type="Gene3D" id="3.40.50.150">
    <property type="entry name" value="Vaccinia Virus protein VP39"/>
    <property type="match status" value="1"/>
</dbReference>
<name>A0ABX8DGM5_9GAMM</name>
<dbReference type="InterPro" id="IPR023267">
    <property type="entry name" value="RCMT"/>
</dbReference>
<comment type="similarity">
    <text evidence="5">Belongs to the class I-like SAM-binding methyltransferase superfamily. RsmB/NOP family.</text>
</comment>
<reference evidence="7 8" key="1">
    <citation type="journal article" date="2012" name="Int. J. Syst. Evol. Microbiol.">
        <title>Shewanella dokdonensis sp. nov., isolated from seawater.</title>
        <authorList>
            <person name="Sung H.R."/>
            <person name="Yoon J.H."/>
            <person name="Ghim S.Y."/>
        </authorList>
    </citation>
    <scope>NUCLEOTIDE SEQUENCE [LARGE SCALE GENOMIC DNA]</scope>
    <source>
        <strain evidence="7 8">DSM 23626</strain>
    </source>
</reference>
<dbReference type="GO" id="GO:0008168">
    <property type="term" value="F:methyltransferase activity"/>
    <property type="evidence" value="ECO:0007669"/>
    <property type="project" value="UniProtKB-KW"/>
</dbReference>